<keyword evidence="2" id="KW-1185">Reference proteome</keyword>
<dbReference type="OrthoDB" id="430893at2759"/>
<proteinExistence type="predicted"/>
<dbReference type="EMBL" id="CAJNJA010071634">
    <property type="protein sequence ID" value="CAE7904445.1"/>
    <property type="molecule type" value="Genomic_DNA"/>
</dbReference>
<accession>A0A813BF68</accession>
<gene>
    <name evidence="1" type="ORF">SNEC2469_LOCUS30572</name>
</gene>
<dbReference type="AlphaFoldDB" id="A0A813BF68"/>
<organism evidence="1 2">
    <name type="scientific">Symbiodinium necroappetens</name>
    <dbReference type="NCBI Taxonomy" id="1628268"/>
    <lineage>
        <taxon>Eukaryota</taxon>
        <taxon>Sar</taxon>
        <taxon>Alveolata</taxon>
        <taxon>Dinophyceae</taxon>
        <taxon>Suessiales</taxon>
        <taxon>Symbiodiniaceae</taxon>
        <taxon>Symbiodinium</taxon>
    </lineage>
</organism>
<protein>
    <submittedName>
        <fullName evidence="1">Uncharacterized protein</fullName>
    </submittedName>
</protein>
<evidence type="ECO:0000313" key="2">
    <source>
        <dbReference type="Proteomes" id="UP000601435"/>
    </source>
</evidence>
<name>A0A813BF68_9DINO</name>
<evidence type="ECO:0000313" key="1">
    <source>
        <dbReference type="EMBL" id="CAE7904445.1"/>
    </source>
</evidence>
<comment type="caution">
    <text evidence="1">The sequence shown here is derived from an EMBL/GenBank/DDBJ whole genome shotgun (WGS) entry which is preliminary data.</text>
</comment>
<feature type="non-terminal residue" evidence="1">
    <location>
        <position position="91"/>
    </location>
</feature>
<sequence length="91" mass="9784">AAFGLLAVCLYPGAQFAMKGGKGKIRGWAENEAAILKDVPAAAPLVVQESRNEPESLYQEPPADDAVDMVSRGLWEFPEDLECDSAEDGLF</sequence>
<dbReference type="Proteomes" id="UP000601435">
    <property type="component" value="Unassembled WGS sequence"/>
</dbReference>
<reference evidence="1" key="1">
    <citation type="submission" date="2021-02" db="EMBL/GenBank/DDBJ databases">
        <authorList>
            <person name="Dougan E. K."/>
            <person name="Rhodes N."/>
            <person name="Thang M."/>
            <person name="Chan C."/>
        </authorList>
    </citation>
    <scope>NUCLEOTIDE SEQUENCE</scope>
</reference>